<feature type="compositionally biased region" description="Low complexity" evidence="1">
    <location>
        <begin position="49"/>
        <end position="73"/>
    </location>
</feature>
<feature type="signal peptide" evidence="2">
    <location>
        <begin position="1"/>
        <end position="27"/>
    </location>
</feature>
<dbReference type="PROSITE" id="PS51257">
    <property type="entry name" value="PROKAR_LIPOPROTEIN"/>
    <property type="match status" value="1"/>
</dbReference>
<evidence type="ECO:0000313" key="3">
    <source>
        <dbReference type="EMBL" id="BBH24779.1"/>
    </source>
</evidence>
<organism evidence="3 4">
    <name type="scientific">Paenibacillus baekrokdamisoli</name>
    <dbReference type="NCBI Taxonomy" id="1712516"/>
    <lineage>
        <taxon>Bacteria</taxon>
        <taxon>Bacillati</taxon>
        <taxon>Bacillota</taxon>
        <taxon>Bacilli</taxon>
        <taxon>Bacillales</taxon>
        <taxon>Paenibacillaceae</taxon>
        <taxon>Paenibacillus</taxon>
    </lineage>
</organism>
<keyword evidence="2" id="KW-0732">Signal</keyword>
<dbReference type="KEGG" id="pbk:Back11_61240"/>
<proteinExistence type="predicted"/>
<name>A0A3G9JP00_9BACL</name>
<sequence>MNQTNKKTGKRAFAFIISVMVVFSITAGCGKNNDSPAANSVNEKVHNEGTTNDSTTGGINSSGGTDSNVVKPEPTVPTPPANDDKTEPSTKPTASAEKQGEGTYIGQADTNSIEIKTKEGTTSVFQVDDKMSEKVSQIADDAAVTFTYVEKEINDGSQKIKQLWLISIKVG</sequence>
<evidence type="ECO:0000313" key="4">
    <source>
        <dbReference type="Proteomes" id="UP000275368"/>
    </source>
</evidence>
<reference evidence="3 4" key="1">
    <citation type="submission" date="2018-11" db="EMBL/GenBank/DDBJ databases">
        <title>Complete genome sequence of Paenibacillus baekrokdamisoli strain KCTC 33723.</title>
        <authorList>
            <person name="Kang S.W."/>
            <person name="Lee K.C."/>
            <person name="Kim K.K."/>
            <person name="Kim J.S."/>
            <person name="Kim D.S."/>
            <person name="Ko S.H."/>
            <person name="Yang S.H."/>
            <person name="Lee J.S."/>
        </authorList>
    </citation>
    <scope>NUCLEOTIDE SEQUENCE [LARGE SCALE GENOMIC DNA]</scope>
    <source>
        <strain evidence="3 4">KCTC 33723</strain>
    </source>
</reference>
<dbReference type="Proteomes" id="UP000275368">
    <property type="component" value="Chromosome"/>
</dbReference>
<evidence type="ECO:0000256" key="1">
    <source>
        <dbReference type="SAM" id="MobiDB-lite"/>
    </source>
</evidence>
<feature type="region of interest" description="Disordered" evidence="1">
    <location>
        <begin position="34"/>
        <end position="110"/>
    </location>
</feature>
<protein>
    <submittedName>
        <fullName evidence="3">Uncharacterized protein</fullName>
    </submittedName>
</protein>
<accession>A0A3G9JP00</accession>
<evidence type="ECO:0000256" key="2">
    <source>
        <dbReference type="SAM" id="SignalP"/>
    </source>
</evidence>
<dbReference type="RefSeq" id="WP_125665198.1">
    <property type="nucleotide sequence ID" value="NZ_AP019308.1"/>
</dbReference>
<dbReference type="OrthoDB" id="2620571at2"/>
<dbReference type="AlphaFoldDB" id="A0A3G9JP00"/>
<dbReference type="EMBL" id="AP019308">
    <property type="protein sequence ID" value="BBH24779.1"/>
    <property type="molecule type" value="Genomic_DNA"/>
</dbReference>
<keyword evidence="4" id="KW-1185">Reference proteome</keyword>
<feature type="chain" id="PRO_5043501189" evidence="2">
    <location>
        <begin position="28"/>
        <end position="171"/>
    </location>
</feature>
<gene>
    <name evidence="3" type="ORF">Back11_61240</name>
</gene>